<feature type="compositionally biased region" description="Basic and acidic residues" evidence="2">
    <location>
        <begin position="346"/>
        <end position="357"/>
    </location>
</feature>
<gene>
    <name evidence="4" type="ORF">EI555_009987</name>
</gene>
<organism evidence="4 5">
    <name type="scientific">Monodon monoceros</name>
    <name type="common">Narwhal</name>
    <name type="synonym">Ceratodon monodon</name>
    <dbReference type="NCBI Taxonomy" id="40151"/>
    <lineage>
        <taxon>Eukaryota</taxon>
        <taxon>Metazoa</taxon>
        <taxon>Chordata</taxon>
        <taxon>Craniata</taxon>
        <taxon>Vertebrata</taxon>
        <taxon>Euteleostomi</taxon>
        <taxon>Mammalia</taxon>
        <taxon>Eutheria</taxon>
        <taxon>Laurasiatheria</taxon>
        <taxon>Artiodactyla</taxon>
        <taxon>Whippomorpha</taxon>
        <taxon>Cetacea</taxon>
        <taxon>Odontoceti</taxon>
        <taxon>Monodontidae</taxon>
        <taxon>Monodon</taxon>
    </lineage>
</organism>
<dbReference type="InterPro" id="IPR022617">
    <property type="entry name" value="Rad60/SUMO-like_dom"/>
</dbReference>
<feature type="compositionally biased region" description="Basic and acidic residues" evidence="2">
    <location>
        <begin position="460"/>
        <end position="475"/>
    </location>
</feature>
<proteinExistence type="predicted"/>
<dbReference type="SUPFAM" id="SSF54236">
    <property type="entry name" value="Ubiquitin-like"/>
    <property type="match status" value="1"/>
</dbReference>
<feature type="non-terminal residue" evidence="4">
    <location>
        <position position="601"/>
    </location>
</feature>
<dbReference type="EMBL" id="RWIC01001688">
    <property type="protein sequence ID" value="TKC34877.1"/>
    <property type="molecule type" value="Genomic_DNA"/>
</dbReference>
<dbReference type="AlphaFoldDB" id="A0A4U1EGJ6"/>
<protein>
    <recommendedName>
        <fullName evidence="3">Rad60/SUMO-like domain-containing protein</fullName>
    </recommendedName>
</protein>
<evidence type="ECO:0000313" key="4">
    <source>
        <dbReference type="EMBL" id="TKC34877.1"/>
    </source>
</evidence>
<keyword evidence="1" id="KW-1017">Isopeptide bond</keyword>
<name>A0A4U1EGJ6_MONMO</name>
<reference evidence="5" key="1">
    <citation type="journal article" date="2019" name="IScience">
        <title>Narwhal Genome Reveals Long-Term Low Genetic Diversity despite Current Large Abundance Size.</title>
        <authorList>
            <person name="Westbury M.V."/>
            <person name="Petersen B."/>
            <person name="Garde E."/>
            <person name="Heide-Jorgensen M.P."/>
            <person name="Lorenzen E.D."/>
        </authorList>
    </citation>
    <scope>NUCLEOTIDE SEQUENCE [LARGE SCALE GENOMIC DNA]</scope>
</reference>
<evidence type="ECO:0000256" key="2">
    <source>
        <dbReference type="SAM" id="MobiDB-lite"/>
    </source>
</evidence>
<feature type="region of interest" description="Disordered" evidence="2">
    <location>
        <begin position="435"/>
        <end position="488"/>
    </location>
</feature>
<evidence type="ECO:0000313" key="5">
    <source>
        <dbReference type="Proteomes" id="UP000308365"/>
    </source>
</evidence>
<dbReference type="Proteomes" id="UP000308365">
    <property type="component" value="Unassembled WGS sequence"/>
</dbReference>
<evidence type="ECO:0000256" key="1">
    <source>
        <dbReference type="ARBA" id="ARBA00022499"/>
    </source>
</evidence>
<comment type="caution">
    <text evidence="4">The sequence shown here is derived from an EMBL/GenBank/DDBJ whole genome shotgun (WGS) entry which is preliminary data.</text>
</comment>
<sequence>MHFIHFTIQNSQIPIPNIYTSNNSCFDDDDNNDDGLNGKDKLSLEYGERKSKNDTWLLIPVALSTNQCCSCNTSSGYGLYDSGCMGSDGIQALPSPMQPESAAVQAGSNALRKCVEDIKFLCSKVIRTKLTKAFNTRTYQHFSIYMKRKGGEKGLNSFWLLVKKRIATISFSLALLLTWEEIYTKGFDYPSEYLHFRILPSERRSGGRRYAGGGSGSSVLVPLHVQGQVVRAGEAAVAHAALEGLGPRVFAVVSGQLVRAREPPVAAFPGALVRLLTCAKGPRGGGEGNWTGFGENQAVVEPLVLAKGSQGTATPEGDRGTPTFSRRKASARPGGQGGAAPQTRAARRDTPESREEAEGGSSSSYLDQLLGWQSRAGGGRRRRLWRRGLRLRVVMRMLQLVAGEERRVAGRVRGAQHGLELSEHGLVLRGRRLGHRSQAGAHGQHPRSHGNSGVGSGRGVRVERASHVAHADSGRRAPRGAAGGGGEAPGPYMVNDIIIFNRAAAEEAPALAVADEKSKEGVKTENNDRINLKVTGQDGSVVQLKIKRHTPLSKLMKALLSDSNLTGSQSMKQTHLQLEMEAEDTIDVLQQQTGVYIKECR</sequence>
<dbReference type="PANTHER" id="PTHR10562">
    <property type="entry name" value="SMALL UBIQUITIN-RELATED MODIFIER"/>
    <property type="match status" value="1"/>
</dbReference>
<accession>A0A4U1EGJ6</accession>
<dbReference type="Gene3D" id="3.10.20.90">
    <property type="entry name" value="Phosphatidylinositol 3-kinase Catalytic Subunit, Chain A, domain 1"/>
    <property type="match status" value="1"/>
</dbReference>
<feature type="region of interest" description="Disordered" evidence="2">
    <location>
        <begin position="308"/>
        <end position="363"/>
    </location>
</feature>
<feature type="domain" description="Rad60/SUMO-like" evidence="3">
    <location>
        <begin position="530"/>
        <end position="588"/>
    </location>
</feature>
<evidence type="ECO:0000259" key="3">
    <source>
        <dbReference type="Pfam" id="PF11976"/>
    </source>
</evidence>
<dbReference type="Pfam" id="PF11976">
    <property type="entry name" value="Rad60-SLD"/>
    <property type="match status" value="1"/>
</dbReference>
<dbReference type="InterPro" id="IPR029071">
    <property type="entry name" value="Ubiquitin-like_domsf"/>
</dbReference>